<comment type="subcellular location">
    <subcellularLocation>
        <location evidence="1">Membrane</location>
        <topology evidence="1">Multi-pass membrane protein</topology>
    </subcellularLocation>
</comment>
<dbReference type="RefSeq" id="WP_249280288.1">
    <property type="nucleotide sequence ID" value="NZ_JACRSS010000002.1"/>
</dbReference>
<evidence type="ECO:0000256" key="3">
    <source>
        <dbReference type="ARBA" id="ARBA00022989"/>
    </source>
</evidence>
<dbReference type="InterPro" id="IPR027469">
    <property type="entry name" value="Cation_efflux_TMD_sf"/>
</dbReference>
<evidence type="ECO:0000256" key="2">
    <source>
        <dbReference type="ARBA" id="ARBA00022692"/>
    </source>
</evidence>
<feature type="transmembrane region" description="Helical" evidence="5">
    <location>
        <begin position="121"/>
        <end position="139"/>
    </location>
</feature>
<gene>
    <name evidence="6" type="ORF">H8693_06310</name>
</gene>
<name>A0A926DI52_9FIRM</name>
<evidence type="ECO:0000256" key="5">
    <source>
        <dbReference type="SAM" id="Phobius"/>
    </source>
</evidence>
<keyword evidence="4 5" id="KW-0472">Membrane</keyword>
<feature type="transmembrane region" description="Helical" evidence="5">
    <location>
        <begin position="160"/>
        <end position="179"/>
    </location>
</feature>
<keyword evidence="2 5" id="KW-0812">Transmembrane</keyword>
<organism evidence="6 7">
    <name type="scientific">Guopingia tenuis</name>
    <dbReference type="NCBI Taxonomy" id="2763656"/>
    <lineage>
        <taxon>Bacteria</taxon>
        <taxon>Bacillati</taxon>
        <taxon>Bacillota</taxon>
        <taxon>Clostridia</taxon>
        <taxon>Christensenellales</taxon>
        <taxon>Christensenellaceae</taxon>
        <taxon>Guopingia</taxon>
    </lineage>
</organism>
<dbReference type="GO" id="GO:0016020">
    <property type="term" value="C:membrane"/>
    <property type="evidence" value="ECO:0007669"/>
    <property type="project" value="UniProtKB-SubCell"/>
</dbReference>
<proteinExistence type="predicted"/>
<feature type="transmembrane region" description="Helical" evidence="5">
    <location>
        <begin position="191"/>
        <end position="210"/>
    </location>
</feature>
<sequence length="227" mass="24924">MKDFLRRSIGIFLGDYGSRTLLVSAGSSILNALIGAAKLVLGIVFFSPWLIVTGIYYLVLCAARGRILKIYSGIRRMNEEADREARQTALFRHSGFFICMIGLSYLGVCLCMYFWGEVVTYPPYLIYGVAAVAFYKIGMAIRGMIVTRKMHNPVLSTLKIISFIDACVSIMMVQCALLAMKGSPEASSSSALLGMACSVLFLGIGLYMVCSRKDRKAPPAANTPYFL</sequence>
<comment type="caution">
    <text evidence="6">The sequence shown here is derived from an EMBL/GenBank/DDBJ whole genome shotgun (WGS) entry which is preliminary data.</text>
</comment>
<protein>
    <submittedName>
        <fullName evidence="6">Uncharacterized protein</fullName>
    </submittedName>
</protein>
<dbReference type="EMBL" id="JACRSS010000002">
    <property type="protein sequence ID" value="MBC8538543.1"/>
    <property type="molecule type" value="Genomic_DNA"/>
</dbReference>
<reference evidence="6" key="1">
    <citation type="submission" date="2020-08" db="EMBL/GenBank/DDBJ databases">
        <title>Genome public.</title>
        <authorList>
            <person name="Liu C."/>
            <person name="Sun Q."/>
        </authorList>
    </citation>
    <scope>NUCLEOTIDE SEQUENCE</scope>
    <source>
        <strain evidence="6">NSJ-63</strain>
    </source>
</reference>
<feature type="transmembrane region" description="Helical" evidence="5">
    <location>
        <begin position="89"/>
        <end position="115"/>
    </location>
</feature>
<evidence type="ECO:0000313" key="7">
    <source>
        <dbReference type="Proteomes" id="UP000617951"/>
    </source>
</evidence>
<dbReference type="SUPFAM" id="SSF161111">
    <property type="entry name" value="Cation efflux protein transmembrane domain-like"/>
    <property type="match status" value="1"/>
</dbReference>
<dbReference type="Proteomes" id="UP000617951">
    <property type="component" value="Unassembled WGS sequence"/>
</dbReference>
<feature type="transmembrane region" description="Helical" evidence="5">
    <location>
        <begin position="21"/>
        <end position="43"/>
    </location>
</feature>
<evidence type="ECO:0000256" key="4">
    <source>
        <dbReference type="ARBA" id="ARBA00023136"/>
    </source>
</evidence>
<feature type="transmembrane region" description="Helical" evidence="5">
    <location>
        <begin position="49"/>
        <end position="68"/>
    </location>
</feature>
<dbReference type="AlphaFoldDB" id="A0A926DI52"/>
<evidence type="ECO:0000313" key="6">
    <source>
        <dbReference type="EMBL" id="MBC8538543.1"/>
    </source>
</evidence>
<accession>A0A926DI52</accession>
<keyword evidence="3 5" id="KW-1133">Transmembrane helix</keyword>
<evidence type="ECO:0000256" key="1">
    <source>
        <dbReference type="ARBA" id="ARBA00004141"/>
    </source>
</evidence>
<keyword evidence="7" id="KW-1185">Reference proteome</keyword>